<proteinExistence type="predicted"/>
<dbReference type="EMBL" id="FQTW01000011">
    <property type="protein sequence ID" value="SHE98278.1"/>
    <property type="molecule type" value="Genomic_DNA"/>
</dbReference>
<evidence type="ECO:0000256" key="1">
    <source>
        <dbReference type="SAM" id="SignalP"/>
    </source>
</evidence>
<reference evidence="2 3" key="1">
    <citation type="submission" date="2016-11" db="EMBL/GenBank/DDBJ databases">
        <authorList>
            <person name="Jaros S."/>
            <person name="Januszkiewicz K."/>
            <person name="Wedrychowicz H."/>
        </authorList>
    </citation>
    <scope>NUCLEOTIDE SEQUENCE [LARGE SCALE GENOMIC DNA]</scope>
    <source>
        <strain evidence="2 3">DSM 25661</strain>
    </source>
</reference>
<keyword evidence="3" id="KW-1185">Reference proteome</keyword>
<dbReference type="Proteomes" id="UP000184462">
    <property type="component" value="Unassembled WGS sequence"/>
</dbReference>
<evidence type="ECO:0000313" key="3">
    <source>
        <dbReference type="Proteomes" id="UP000184462"/>
    </source>
</evidence>
<feature type="chain" id="PRO_5012273909" evidence="1">
    <location>
        <begin position="22"/>
        <end position="166"/>
    </location>
</feature>
<protein>
    <submittedName>
        <fullName evidence="2">Outer membrane protein beta-barrel domain-containing protein</fullName>
    </submittedName>
</protein>
<organism evidence="2 3">
    <name type="scientific">Psychroflexus salarius</name>
    <dbReference type="NCBI Taxonomy" id="1155689"/>
    <lineage>
        <taxon>Bacteria</taxon>
        <taxon>Pseudomonadati</taxon>
        <taxon>Bacteroidota</taxon>
        <taxon>Flavobacteriia</taxon>
        <taxon>Flavobacteriales</taxon>
        <taxon>Flavobacteriaceae</taxon>
        <taxon>Psychroflexus</taxon>
    </lineage>
</organism>
<dbReference type="OrthoDB" id="978645at2"/>
<evidence type="ECO:0000313" key="2">
    <source>
        <dbReference type="EMBL" id="SHE98278.1"/>
    </source>
</evidence>
<keyword evidence="1" id="KW-0732">Signal</keyword>
<gene>
    <name evidence="2" type="ORF">SAMN05444278_11120</name>
</gene>
<feature type="signal peptide" evidence="1">
    <location>
        <begin position="1"/>
        <end position="21"/>
    </location>
</feature>
<dbReference type="Gene3D" id="2.40.160.20">
    <property type="match status" value="1"/>
</dbReference>
<dbReference type="AlphaFoldDB" id="A0A1M4XXW9"/>
<dbReference type="STRING" id="1155689.SAMN05444278_11120"/>
<sequence>MKTYKSLLFLGLILTTSLASAQQFSEHSLGLRLGDGNGFGSEISYQYGLSEQNRLEIDLGWNDGDDFDGFKLTGVYQWVWNLEGNFNWYAGAGAGFGSYEYEVTQPNSPVFNEDETFLLAAGQIGIEYNFNEIPLQLSIDTRPELGFGDYNDDLEFDLALGIRYRF</sequence>
<dbReference type="InterPro" id="IPR011250">
    <property type="entry name" value="OMP/PagP_B-barrel"/>
</dbReference>
<accession>A0A1M4XXW9</accession>
<dbReference type="RefSeq" id="WP_073193634.1">
    <property type="nucleotide sequence ID" value="NZ_FQTW01000011.1"/>
</dbReference>
<name>A0A1M4XXW9_9FLAO</name>
<dbReference type="SUPFAM" id="SSF56925">
    <property type="entry name" value="OMPA-like"/>
    <property type="match status" value="1"/>
</dbReference>